<dbReference type="RefSeq" id="WP_123752641.1">
    <property type="nucleotide sequence ID" value="NZ_RJUR01000011.1"/>
</dbReference>
<sequence>MATKARFYEVAIENVHGSRYEAHAAYSEDDLRNNLEIHHLEKLVSITHLGFFSVEAEPDDENDAVIFSANLPRGGWSCCIGDFSYPHLLQQFSRDVGNIKEYFRQRDEFRHGQ</sequence>
<name>A0A9X8EPQ8_PSEPU</name>
<dbReference type="EMBL" id="RJUR01000011">
    <property type="protein sequence ID" value="ROQ53669.1"/>
    <property type="molecule type" value="Genomic_DNA"/>
</dbReference>
<evidence type="ECO:0000313" key="1">
    <source>
        <dbReference type="EMBL" id="ROQ53669.1"/>
    </source>
</evidence>
<dbReference type="Proteomes" id="UP000269115">
    <property type="component" value="Unassembled WGS sequence"/>
</dbReference>
<dbReference type="AlphaFoldDB" id="A0A9X8EPQ8"/>
<reference evidence="1 2" key="1">
    <citation type="submission" date="2018-11" db="EMBL/GenBank/DDBJ databases">
        <title>Genomic analyses of the natural microbiome of Caenorhabditis elegans.</title>
        <authorList>
            <person name="Samuel B."/>
        </authorList>
    </citation>
    <scope>NUCLEOTIDE SEQUENCE [LARGE SCALE GENOMIC DNA]</scope>
    <source>
        <strain evidence="1 2">BIGb0473</strain>
    </source>
</reference>
<evidence type="ECO:0000313" key="2">
    <source>
        <dbReference type="Proteomes" id="UP000269115"/>
    </source>
</evidence>
<comment type="caution">
    <text evidence="1">The sequence shown here is derived from an EMBL/GenBank/DDBJ whole genome shotgun (WGS) entry which is preliminary data.</text>
</comment>
<accession>A0A9X8EPQ8</accession>
<proteinExistence type="predicted"/>
<organism evidence="1 2">
    <name type="scientific">Pseudomonas putida</name>
    <name type="common">Arthrobacter siderocapsulatus</name>
    <dbReference type="NCBI Taxonomy" id="303"/>
    <lineage>
        <taxon>Bacteria</taxon>
        <taxon>Pseudomonadati</taxon>
        <taxon>Pseudomonadota</taxon>
        <taxon>Gammaproteobacteria</taxon>
        <taxon>Pseudomonadales</taxon>
        <taxon>Pseudomonadaceae</taxon>
        <taxon>Pseudomonas</taxon>
    </lineage>
</organism>
<protein>
    <submittedName>
        <fullName evidence="1">Uncharacterized protein</fullName>
    </submittedName>
</protein>
<gene>
    <name evidence="1" type="ORF">EDF85_1433</name>
</gene>